<dbReference type="InterPro" id="IPR046450">
    <property type="entry name" value="PA_dom_sf"/>
</dbReference>
<feature type="chain" id="PRO_5044993146" description="Peptide hydrolase" evidence="6">
    <location>
        <begin position="18"/>
        <end position="497"/>
    </location>
</feature>
<organism evidence="9 10">
    <name type="scientific">Basidiobolus ranarum</name>
    <dbReference type="NCBI Taxonomy" id="34480"/>
    <lineage>
        <taxon>Eukaryota</taxon>
        <taxon>Fungi</taxon>
        <taxon>Fungi incertae sedis</taxon>
        <taxon>Zoopagomycota</taxon>
        <taxon>Entomophthoromycotina</taxon>
        <taxon>Basidiobolomycetes</taxon>
        <taxon>Basidiobolales</taxon>
        <taxon>Basidiobolaceae</taxon>
        <taxon>Basidiobolus</taxon>
    </lineage>
</organism>
<dbReference type="InterPro" id="IPR003137">
    <property type="entry name" value="PA_domain"/>
</dbReference>
<dbReference type="EC" id="3.4.-.-" evidence="6"/>
<keyword evidence="4 6" id="KW-0378">Hydrolase</keyword>
<dbReference type="PANTHER" id="PTHR12147">
    <property type="entry name" value="METALLOPEPTIDASE M28 FAMILY MEMBER"/>
    <property type="match status" value="1"/>
</dbReference>
<protein>
    <recommendedName>
        <fullName evidence="6">Peptide hydrolase</fullName>
        <ecNumber evidence="6">3.4.-.-</ecNumber>
    </recommendedName>
</protein>
<sequence>MKASLVVLALTAAAATAFKFEGHRSESLQRKVTLKGLLRHTDNLQKFANRNNGTRVFGGKGHQLTVDYIHGIVKKAGYKVTLQEFSAPYSETLSEKLTINGKDYVIQAMTLTASTPKGGLTAPLVLVPNVTGEKGTAGCEDGDFAGLDLKGKIALVERGGCAFNIKSVNSAKLGAVATVVYNNAPGDFKGTLGAEATSKIATGGISQESGKILIDLLKSGEVKATVDIAELREDRKTYNVIAETKGGDPTKVIMLGAHTDSVRAGPGINDNGSGTAALLEVAYQLRHTKPKNKVRFGWWAAEEFGLLGSEHYVKNLKKTDIDNIAVILNFDMIASPNYIIRTYNGDSSGSPIPAGSEVITSLFENHFKAKHIIYESSVVPYSRTDVGPFAAVGIPSGGLDTGADEIKTPEQAKKFGGKAGEALDQCYHKACDTTANLAHKAFLINARGIAHAVATYSHDVSSVSKARARKGKSVKREAVDLPVVSNNGSSGCSLPSI</sequence>
<name>A0ABR2VSC4_9FUNG</name>
<keyword evidence="6" id="KW-0479">Metal-binding</keyword>
<comment type="similarity">
    <text evidence="2">Belongs to the peptidase M28 family. M28B subfamily.</text>
</comment>
<dbReference type="PANTHER" id="PTHR12147:SF26">
    <property type="entry name" value="PEPTIDASE M28 DOMAIN-CONTAINING PROTEIN"/>
    <property type="match status" value="1"/>
</dbReference>
<comment type="caution">
    <text evidence="9">The sequence shown here is derived from an EMBL/GenBank/DDBJ whole genome shotgun (WGS) entry which is preliminary data.</text>
</comment>
<evidence type="ECO:0000256" key="1">
    <source>
        <dbReference type="ARBA" id="ARBA00001947"/>
    </source>
</evidence>
<accession>A0ABR2VSC4</accession>
<keyword evidence="6" id="KW-0732">Signal</keyword>
<keyword evidence="3 6" id="KW-0645">Protease</keyword>
<dbReference type="Pfam" id="PF04389">
    <property type="entry name" value="Peptidase_M28"/>
    <property type="match status" value="1"/>
</dbReference>
<evidence type="ECO:0000256" key="5">
    <source>
        <dbReference type="ARBA" id="ARBA00022833"/>
    </source>
</evidence>
<dbReference type="EMBL" id="JASJQH010007946">
    <property type="protein sequence ID" value="KAK9696578.1"/>
    <property type="molecule type" value="Genomic_DNA"/>
</dbReference>
<comment type="cofactor">
    <cofactor evidence="1">
        <name>Zn(2+)</name>
        <dbReference type="ChEBI" id="CHEBI:29105"/>
    </cofactor>
</comment>
<evidence type="ECO:0000259" key="8">
    <source>
        <dbReference type="Pfam" id="PF04389"/>
    </source>
</evidence>
<evidence type="ECO:0000256" key="6">
    <source>
        <dbReference type="RuleBase" id="RU361240"/>
    </source>
</evidence>
<dbReference type="SUPFAM" id="SSF52025">
    <property type="entry name" value="PA domain"/>
    <property type="match status" value="1"/>
</dbReference>
<evidence type="ECO:0000259" key="7">
    <source>
        <dbReference type="Pfam" id="PF02225"/>
    </source>
</evidence>
<evidence type="ECO:0000313" key="9">
    <source>
        <dbReference type="EMBL" id="KAK9696578.1"/>
    </source>
</evidence>
<evidence type="ECO:0000256" key="2">
    <source>
        <dbReference type="ARBA" id="ARBA00005634"/>
    </source>
</evidence>
<keyword evidence="5 6" id="KW-0862">Zinc</keyword>
<evidence type="ECO:0000256" key="4">
    <source>
        <dbReference type="ARBA" id="ARBA00022801"/>
    </source>
</evidence>
<gene>
    <name evidence="9" type="ORF">K7432_012383</name>
</gene>
<feature type="domain" description="PA" evidence="7">
    <location>
        <begin position="121"/>
        <end position="213"/>
    </location>
</feature>
<dbReference type="InterPro" id="IPR045175">
    <property type="entry name" value="M28_fam"/>
</dbReference>
<dbReference type="SUPFAM" id="SSF53187">
    <property type="entry name" value="Zn-dependent exopeptidases"/>
    <property type="match status" value="1"/>
</dbReference>
<proteinExistence type="inferred from homology"/>
<keyword evidence="10" id="KW-1185">Reference proteome</keyword>
<dbReference type="Proteomes" id="UP001479436">
    <property type="component" value="Unassembled WGS sequence"/>
</dbReference>
<evidence type="ECO:0000313" key="10">
    <source>
        <dbReference type="Proteomes" id="UP001479436"/>
    </source>
</evidence>
<dbReference type="Gene3D" id="3.50.30.30">
    <property type="match status" value="1"/>
</dbReference>
<feature type="signal peptide" evidence="6">
    <location>
        <begin position="1"/>
        <end position="17"/>
    </location>
</feature>
<dbReference type="Pfam" id="PF02225">
    <property type="entry name" value="PA"/>
    <property type="match status" value="1"/>
</dbReference>
<feature type="domain" description="Peptidase M28" evidence="8">
    <location>
        <begin position="239"/>
        <end position="451"/>
    </location>
</feature>
<reference evidence="9 10" key="1">
    <citation type="submission" date="2023-04" db="EMBL/GenBank/DDBJ databases">
        <title>Genome of Basidiobolus ranarum AG-B5.</title>
        <authorList>
            <person name="Stajich J.E."/>
            <person name="Carter-House D."/>
            <person name="Gryganskyi A."/>
        </authorList>
    </citation>
    <scope>NUCLEOTIDE SEQUENCE [LARGE SCALE GENOMIC DNA]</scope>
    <source>
        <strain evidence="9 10">AG-B5</strain>
    </source>
</reference>
<evidence type="ECO:0000256" key="3">
    <source>
        <dbReference type="ARBA" id="ARBA00022670"/>
    </source>
</evidence>
<dbReference type="Gene3D" id="3.40.630.10">
    <property type="entry name" value="Zn peptidases"/>
    <property type="match status" value="1"/>
</dbReference>
<dbReference type="InterPro" id="IPR007484">
    <property type="entry name" value="Peptidase_M28"/>
</dbReference>